<dbReference type="GO" id="GO:0005840">
    <property type="term" value="C:ribosome"/>
    <property type="evidence" value="ECO:0007669"/>
    <property type="project" value="InterPro"/>
</dbReference>
<comment type="domain">
    <text evidence="5">The PRC barrel domain binds ribosomal protein uS19.</text>
</comment>
<dbReference type="EMBL" id="DACWOD010000005">
    <property type="protein sequence ID" value="HAU2396325.1"/>
    <property type="molecule type" value="Genomic_DNA"/>
</dbReference>
<dbReference type="InterPro" id="IPR056792">
    <property type="entry name" value="PRC_RimM"/>
</dbReference>
<reference evidence="10 11" key="2">
    <citation type="submission" date="2018-06" db="EMBL/GenBank/DDBJ databases">
        <authorList>
            <consortium name="Pathogen Informatics"/>
            <person name="Doyle S."/>
        </authorList>
    </citation>
    <scope>NUCLEOTIDE SEQUENCE [LARGE SCALE GENOMIC DNA]</scope>
    <source>
        <strain evidence="10 11">NCTC12000</strain>
    </source>
</reference>
<evidence type="ECO:0000256" key="1">
    <source>
        <dbReference type="ARBA" id="ARBA00022490"/>
    </source>
</evidence>
<evidence type="ECO:0000313" key="8">
    <source>
        <dbReference type="EMBL" id="HAU2396325.1"/>
    </source>
</evidence>
<name>A0A130ZYM9_LEGPN</name>
<dbReference type="Gene3D" id="2.40.30.60">
    <property type="entry name" value="RimM"/>
    <property type="match status" value="1"/>
</dbReference>
<comment type="function">
    <text evidence="5">An accessory protein needed during the final step in the assembly of 30S ribosomal subunit, possibly for assembly of the head region. Essential for efficient processing of 16S rRNA. May be needed both before and after RbfA during the maturation of 16S rRNA. It has affinity for free ribosomal 30S subunits but not for 70S ribosomes.</text>
</comment>
<dbReference type="SUPFAM" id="SSF50447">
    <property type="entry name" value="Translation proteins"/>
    <property type="match status" value="1"/>
</dbReference>
<dbReference type="PANTHER" id="PTHR33692">
    <property type="entry name" value="RIBOSOME MATURATION FACTOR RIMM"/>
    <property type="match status" value="1"/>
</dbReference>
<evidence type="ECO:0000259" key="7">
    <source>
        <dbReference type="Pfam" id="PF24986"/>
    </source>
</evidence>
<accession>A0A130ZYM9</accession>
<comment type="subunit">
    <text evidence="5">Binds ribosomal protein uS19.</text>
</comment>
<dbReference type="Proteomes" id="UP001071279">
    <property type="component" value="Unassembled WGS sequence"/>
</dbReference>
<keyword evidence="2 5" id="KW-0690">Ribosome biogenesis</keyword>
<reference evidence="8" key="3">
    <citation type="submission" date="2019-09" db="EMBL/GenBank/DDBJ databases">
        <authorList>
            <consortium name="NCBI Pathogen Detection Project"/>
        </authorList>
    </citation>
    <scope>NUCLEOTIDE SEQUENCE</scope>
    <source>
        <strain evidence="8">CL18-200174</strain>
    </source>
</reference>
<evidence type="ECO:0000313" key="10">
    <source>
        <dbReference type="EMBL" id="STX78555.1"/>
    </source>
</evidence>
<protein>
    <recommendedName>
        <fullName evidence="5">Ribosome maturation factor RimM</fullName>
    </recommendedName>
</protein>
<dbReference type="OMA" id="IKVDWDP"/>
<evidence type="ECO:0000256" key="5">
    <source>
        <dbReference type="HAMAP-Rule" id="MF_00014"/>
    </source>
</evidence>
<dbReference type="Proteomes" id="UP000863577">
    <property type="component" value="Unassembled WGS sequence"/>
</dbReference>
<dbReference type="Proteomes" id="UP000254631">
    <property type="component" value="Unassembled WGS sequence"/>
</dbReference>
<dbReference type="HAMAP" id="MF_00014">
    <property type="entry name" value="Ribosome_mat_RimM"/>
    <property type="match status" value="1"/>
</dbReference>
<dbReference type="GO" id="GO:0006364">
    <property type="term" value="P:rRNA processing"/>
    <property type="evidence" value="ECO:0007669"/>
    <property type="project" value="UniProtKB-UniRule"/>
</dbReference>
<keyword evidence="3 5" id="KW-0698">rRNA processing</keyword>
<dbReference type="EMBL" id="UGOL01000001">
    <property type="protein sequence ID" value="STX78555.1"/>
    <property type="molecule type" value="Genomic_DNA"/>
</dbReference>
<dbReference type="InterPro" id="IPR009000">
    <property type="entry name" value="Transl_B-barrel_sf"/>
</dbReference>
<dbReference type="PANTHER" id="PTHR33692:SF1">
    <property type="entry name" value="RIBOSOME MATURATION FACTOR RIMM"/>
    <property type="match status" value="1"/>
</dbReference>
<comment type="subcellular location">
    <subcellularLocation>
        <location evidence="5">Cytoplasm</location>
    </subcellularLocation>
</comment>
<sequence>MNNKTNWVIIGRFGRPHGIKGFVTVHSFTDPADNILRYNDWHVFLNKQWQPLKLLTIEVRSKAIIAQIEGYPERELVSALTNLDIGVQESQLAALAPGEYYWYQLIGMSVINSKGDLFGKVVEIMPTGSNDVLVVEGEKRHLIPYLPGQFVINIDESQQVITVDWDMNF</sequence>
<dbReference type="SMR" id="A0A130ZYM9"/>
<keyword evidence="1 5" id="KW-0963">Cytoplasm</keyword>
<dbReference type="STRING" id="91892.BIZ52_02265"/>
<dbReference type="Pfam" id="PF01782">
    <property type="entry name" value="RimM"/>
    <property type="match status" value="1"/>
</dbReference>
<dbReference type="AlphaFoldDB" id="A0A130ZYM9"/>
<proteinExistence type="inferred from homology"/>
<comment type="similarity">
    <text evidence="5">Belongs to the RimM family.</text>
</comment>
<dbReference type="GO" id="GO:0005737">
    <property type="term" value="C:cytoplasm"/>
    <property type="evidence" value="ECO:0007669"/>
    <property type="project" value="UniProtKB-SubCell"/>
</dbReference>
<reference evidence="9" key="4">
    <citation type="submission" date="2022-12" db="EMBL/GenBank/DDBJ databases">
        <title>Comparative genomics of Legionella pneumophila isolates from the West Bank and Germany support molecular epidemiology of Legionnaires disease.</title>
        <authorList>
            <person name="Zayed A.R."/>
            <person name="Bitar D.M."/>
            <person name="Steinert M."/>
            <person name="Lueck C."/>
            <person name="Brettar I."/>
            <person name="Hoefle M.G."/>
            <person name="Bunk B."/>
        </authorList>
    </citation>
    <scope>NUCLEOTIDE SEQUENCE</scope>
    <source>
        <strain evidence="9">H23</strain>
    </source>
</reference>
<feature type="domain" description="RimM N-terminal" evidence="6">
    <location>
        <begin position="10"/>
        <end position="91"/>
    </location>
</feature>
<gene>
    <name evidence="10" type="primary">folK_1</name>
    <name evidence="5 8" type="synonym">rimM</name>
    <name evidence="8" type="ORF">JBK99_08275</name>
    <name evidence="10" type="ORF">NCTC12000_00533</name>
    <name evidence="9" type="ORF">O6C86_13415</name>
</gene>
<evidence type="ECO:0000313" key="11">
    <source>
        <dbReference type="Proteomes" id="UP000254631"/>
    </source>
</evidence>
<dbReference type="RefSeq" id="WP_011213051.1">
    <property type="nucleotide sequence ID" value="NZ_AP024961.1"/>
</dbReference>
<evidence type="ECO:0000313" key="9">
    <source>
        <dbReference type="EMBL" id="MCZ4720201.1"/>
    </source>
</evidence>
<dbReference type="eggNOG" id="COG0806">
    <property type="taxonomic scope" value="Bacteria"/>
</dbReference>
<dbReference type="GO" id="GO:0043022">
    <property type="term" value="F:ribosome binding"/>
    <property type="evidence" value="ECO:0007669"/>
    <property type="project" value="InterPro"/>
</dbReference>
<dbReference type="EMBL" id="JAPXIC010000091">
    <property type="protein sequence ID" value="MCZ4720201.1"/>
    <property type="molecule type" value="Genomic_DNA"/>
</dbReference>
<dbReference type="NCBIfam" id="TIGR02273">
    <property type="entry name" value="16S_RimM"/>
    <property type="match status" value="1"/>
</dbReference>
<dbReference type="InterPro" id="IPR002676">
    <property type="entry name" value="RimM_N"/>
</dbReference>
<dbReference type="Pfam" id="PF24986">
    <property type="entry name" value="PRC_RimM"/>
    <property type="match status" value="1"/>
</dbReference>
<feature type="domain" description="Ribosome maturation factor RimM PRC barrel" evidence="7">
    <location>
        <begin position="102"/>
        <end position="167"/>
    </location>
</feature>
<keyword evidence="4 5" id="KW-0143">Chaperone</keyword>
<dbReference type="SUPFAM" id="SSF50346">
    <property type="entry name" value="PRC-barrel domain"/>
    <property type="match status" value="1"/>
</dbReference>
<reference evidence="8" key="1">
    <citation type="journal article" date="2018" name="Genome Biol.">
        <title>SKESA: strategic k-mer extension for scrupulous assemblies.</title>
        <authorList>
            <person name="Souvorov A."/>
            <person name="Agarwala R."/>
            <person name="Lipman D.J."/>
        </authorList>
    </citation>
    <scope>NUCLEOTIDE SEQUENCE</scope>
    <source>
        <strain evidence="8">CL18-200174</strain>
    </source>
</reference>
<evidence type="ECO:0000256" key="4">
    <source>
        <dbReference type="ARBA" id="ARBA00023186"/>
    </source>
</evidence>
<organism evidence="10 11">
    <name type="scientific">Legionella pneumophila</name>
    <dbReference type="NCBI Taxonomy" id="446"/>
    <lineage>
        <taxon>Bacteria</taxon>
        <taxon>Pseudomonadati</taxon>
        <taxon>Pseudomonadota</taxon>
        <taxon>Gammaproteobacteria</taxon>
        <taxon>Legionellales</taxon>
        <taxon>Legionellaceae</taxon>
        <taxon>Legionella</taxon>
    </lineage>
</organism>
<dbReference type="InterPro" id="IPR011961">
    <property type="entry name" value="RimM"/>
</dbReference>
<dbReference type="InterPro" id="IPR036976">
    <property type="entry name" value="RimM_N_sf"/>
</dbReference>
<dbReference type="InterPro" id="IPR011033">
    <property type="entry name" value="PRC_barrel-like_sf"/>
</dbReference>
<evidence type="ECO:0000256" key="2">
    <source>
        <dbReference type="ARBA" id="ARBA00022517"/>
    </source>
</evidence>
<evidence type="ECO:0000256" key="3">
    <source>
        <dbReference type="ARBA" id="ARBA00022552"/>
    </source>
</evidence>
<dbReference type="GO" id="GO:0042274">
    <property type="term" value="P:ribosomal small subunit biogenesis"/>
    <property type="evidence" value="ECO:0007669"/>
    <property type="project" value="UniProtKB-UniRule"/>
</dbReference>
<evidence type="ECO:0000259" key="6">
    <source>
        <dbReference type="Pfam" id="PF01782"/>
    </source>
</evidence>
<dbReference type="Gene3D" id="2.30.30.240">
    <property type="entry name" value="PRC-barrel domain"/>
    <property type="match status" value="1"/>
</dbReference>